<dbReference type="Pfam" id="PF20585">
    <property type="entry name" value="Pectate_lyase_5"/>
    <property type="match status" value="1"/>
</dbReference>
<dbReference type="Gene3D" id="2.160.20.20">
    <property type="match status" value="1"/>
</dbReference>
<evidence type="ECO:0000259" key="4">
    <source>
        <dbReference type="PROSITE" id="PS51272"/>
    </source>
</evidence>
<evidence type="ECO:0000313" key="5">
    <source>
        <dbReference type="EMBL" id="EDN00370.1"/>
    </source>
</evidence>
<dbReference type="InterPro" id="IPR011050">
    <property type="entry name" value="Pectin_lyase_fold/virulence"/>
</dbReference>
<evidence type="ECO:0000313" key="6">
    <source>
        <dbReference type="Proteomes" id="UP000003639"/>
    </source>
</evidence>
<feature type="domain" description="SLH" evidence="4">
    <location>
        <begin position="140"/>
        <end position="202"/>
    </location>
</feature>
<dbReference type="InterPro" id="IPR001119">
    <property type="entry name" value="SLH_dom"/>
</dbReference>
<organism evidence="5 6">
    <name type="scientific">Pseudoflavonifractor capillosus ATCC 29799</name>
    <dbReference type="NCBI Taxonomy" id="411467"/>
    <lineage>
        <taxon>Bacteria</taxon>
        <taxon>Bacillati</taxon>
        <taxon>Bacillota</taxon>
        <taxon>Clostridia</taxon>
        <taxon>Eubacteriales</taxon>
        <taxon>Oscillospiraceae</taxon>
        <taxon>Pseudoflavonifractor</taxon>
    </lineage>
</organism>
<feature type="region of interest" description="Disordered" evidence="2">
    <location>
        <begin position="413"/>
        <end position="469"/>
    </location>
</feature>
<evidence type="ECO:0000256" key="2">
    <source>
        <dbReference type="SAM" id="MobiDB-lite"/>
    </source>
</evidence>
<dbReference type="OrthoDB" id="174569at2"/>
<comment type="caution">
    <text evidence="5">The sequence shown here is derived from an EMBL/GenBank/DDBJ whole genome shotgun (WGS) entry which is preliminary data.</text>
</comment>
<feature type="compositionally biased region" description="Low complexity" evidence="2">
    <location>
        <begin position="445"/>
        <end position="454"/>
    </location>
</feature>
<feature type="signal peptide" evidence="3">
    <location>
        <begin position="1"/>
        <end position="24"/>
    </location>
</feature>
<dbReference type="RefSeq" id="WP_006572250.1">
    <property type="nucleotide sequence ID" value="NZ_AAXG02000011.1"/>
</dbReference>
<dbReference type="STRING" id="411467.BACCAP_01703"/>
<feature type="domain" description="SLH" evidence="4">
    <location>
        <begin position="20"/>
        <end position="83"/>
    </location>
</feature>
<feature type="chain" id="PRO_5002700796" description="SLH domain-containing protein" evidence="3">
    <location>
        <begin position="25"/>
        <end position="1479"/>
    </location>
</feature>
<feature type="compositionally biased region" description="Gly residues" evidence="2">
    <location>
        <begin position="455"/>
        <end position="465"/>
    </location>
</feature>
<evidence type="ECO:0000256" key="3">
    <source>
        <dbReference type="SAM" id="SignalP"/>
    </source>
</evidence>
<feature type="domain" description="SLH" evidence="4">
    <location>
        <begin position="84"/>
        <end position="139"/>
    </location>
</feature>
<evidence type="ECO:0000256" key="1">
    <source>
        <dbReference type="ARBA" id="ARBA00022737"/>
    </source>
</evidence>
<keyword evidence="3" id="KW-0732">Signal</keyword>
<dbReference type="EMBL" id="AAXG02000011">
    <property type="protein sequence ID" value="EDN00370.1"/>
    <property type="molecule type" value="Genomic_DNA"/>
</dbReference>
<reference evidence="5 6" key="2">
    <citation type="submission" date="2007-06" db="EMBL/GenBank/DDBJ databases">
        <title>Draft genome sequence of Pseudoflavonifractor capillosus ATCC 29799.</title>
        <authorList>
            <person name="Sudarsanam P."/>
            <person name="Ley R."/>
            <person name="Guruge J."/>
            <person name="Turnbaugh P.J."/>
            <person name="Mahowald M."/>
            <person name="Liep D."/>
            <person name="Gordon J."/>
        </authorList>
    </citation>
    <scope>NUCLEOTIDE SEQUENCE [LARGE SCALE GENOMIC DNA]</scope>
    <source>
        <strain evidence="5 6">ATCC 29799</strain>
    </source>
</reference>
<sequence length="1479" mass="153013">MKKNIATSLLAGTLVLAQAAPAFAAADTAGHWAQDALNTWQNYGVIKGDENGNLMPDSGITRGEMAVMLDRVMAYQLKSQNTFSDLDQSWYTDAILGANAAGIIMGMGDGTVQPGASITRQETAVMFARVLSLDTQSAPDAGFLDQASIPDWAVGAVNAMAAAGYMQGSNGMFRPADTITRAEVVTILDNIFNANYNTSGEYTGDVDGSAVISADNVTLKDMHITGDLIVAEGVGEGHVELDNVTVDGRLLVRGGGANSIVIKGDSKITQVIIARQEGKVRVAVEDGAQVSVVVVEEGSDDVKLEGTLGTVSIEGSDAAVEITGKVDTVDVTESADNTSVTVSKGATVSTLTTSAENATLTVVGKVEAVTVTESAEGTAVKTESGAKIDSVTTAGANTTVEGNGTVSKVEAAEGATGTTVTTNGTKVENNSAESVTTGNGSIDAGESGTTTKPSTGGGSSSGGGSTVEDTSVEQLVKTAQDAGSYKYDGYEYVGSFESKVDGAAVTISARYTQEQFDLKGAMNDMARYLGALHRVESSAVKSITFNGTVYTWASNPTLAGSNWVKDASAAVEDGNTLVSAIVDYYQKDQSAPLTMTLKGTGSAAVTLTFSFEITPVVEDTTVEQLVTTAQNAGSYKYDDYTYVGSFESKVDGANVTISAEYTKEQFDLEGAMNDMARYLGALHRVESSAVKSITFNNTVYTWNESLALKGSNWAAEDGTTLVSAIVKFYGEHPSSSIAMTLKGTGSAAVTLTFSFEITQEQPTVTELTGSMAAQSGESFTTIGTDFVLDLDNEIPAEVSDKVFTQEQVAALGGSGDYRSLTLYVKVNGQLPTFTSIKQKYMTADGQLATMKAKTNTKDWAYDAQANTLNGETGRYGVKDGNSYLKLALYSFYNAGSGWDLISDNAAKQVLEFYNGEDLVATLTVDSPLNGYTVAAPVVDTATVSSADELAAALSNESITTINLSSSFEAASEIVVGRPVTINGNSNTITSKNASENAQQSAGILVASDGVTLRNLTVSGPNNTPSGWDSGEYGIKVFNANDVTLENVTVTAANAGIQVNSSKVTLAGTITVSGNEFGGIEVCKSSEEGMQAGKLNLNGATVVCSDSAVPAIWIDGTTAEAGVVTGADSLYTSNTGSQIYYFTNVPASAQAQIGQTLYASLDDALSAVKTGETLTLHADATVSPSTLQNAVTGKTVTIDVNSNALTVSGTSTSVVLEKSGDAATALTIKNGTLNLNNHTGANAAINIKTDSSIVLEDLTVNSTATVLYPQGDAASVTVDNCDITTSGAYAIATNAATVDNYNVVISVSGGSITMEAADNDSAALCLNVAGTMNVTGTAIKGQRQAVIVRAGTATFTGCNISSNSTPLSWVNESMYTGTWGSGNEVPYGALIVGNQTTSTYAADANVTLTDCEISATGTSEQSDVFKFFAVYAIRQNNSFNTVINTTGTEVITGTVEKLGENVSITGLTVTGEETEVTEAV</sequence>
<accession>A6NU23</accession>
<feature type="compositionally biased region" description="Polar residues" evidence="2">
    <location>
        <begin position="431"/>
        <end position="440"/>
    </location>
</feature>
<keyword evidence="6" id="KW-1185">Reference proteome</keyword>
<dbReference type="PROSITE" id="PS51272">
    <property type="entry name" value="SLH"/>
    <property type="match status" value="3"/>
</dbReference>
<dbReference type="Proteomes" id="UP000003639">
    <property type="component" value="Unassembled WGS sequence"/>
</dbReference>
<dbReference type="InterPro" id="IPR006626">
    <property type="entry name" value="PbH1"/>
</dbReference>
<protein>
    <recommendedName>
        <fullName evidence="4">SLH domain-containing protein</fullName>
    </recommendedName>
</protein>
<name>A6NU23_9FIRM</name>
<reference evidence="5 6" key="1">
    <citation type="submission" date="2007-04" db="EMBL/GenBank/DDBJ databases">
        <authorList>
            <person name="Fulton L."/>
            <person name="Clifton S."/>
            <person name="Fulton B."/>
            <person name="Xu J."/>
            <person name="Minx P."/>
            <person name="Pepin K.H."/>
            <person name="Johnson M."/>
            <person name="Thiruvilangam P."/>
            <person name="Bhonagiri V."/>
            <person name="Nash W.E."/>
            <person name="Mardis E.R."/>
            <person name="Wilson R.K."/>
        </authorList>
    </citation>
    <scope>NUCLEOTIDE SEQUENCE [LARGE SCALE GENOMIC DNA]</scope>
    <source>
        <strain evidence="5 6">ATCC 29799</strain>
    </source>
</reference>
<keyword evidence="1" id="KW-0677">Repeat</keyword>
<dbReference type="SUPFAM" id="SSF51126">
    <property type="entry name" value="Pectin lyase-like"/>
    <property type="match status" value="2"/>
</dbReference>
<dbReference type="InterPro" id="IPR012332">
    <property type="entry name" value="Autotransporter_pectin_lyase_C"/>
</dbReference>
<dbReference type="SMART" id="SM00710">
    <property type="entry name" value="PbH1"/>
    <property type="match status" value="7"/>
</dbReference>
<dbReference type="InterPro" id="IPR046776">
    <property type="entry name" value="Pectate_lyase_5"/>
</dbReference>
<proteinExistence type="predicted"/>
<gene>
    <name evidence="5" type="ORF">BACCAP_01703</name>
</gene>
<dbReference type="Pfam" id="PF00395">
    <property type="entry name" value="SLH"/>
    <property type="match status" value="3"/>
</dbReference>
<dbReference type="eggNOG" id="COG5492">
    <property type="taxonomic scope" value="Bacteria"/>
</dbReference>
<feature type="compositionally biased region" description="Low complexity" evidence="2">
    <location>
        <begin position="413"/>
        <end position="430"/>
    </location>
</feature>